<organism evidence="11">
    <name type="scientific">Chloropicon roscoffensis</name>
    <dbReference type="NCBI Taxonomy" id="1461544"/>
    <lineage>
        <taxon>Eukaryota</taxon>
        <taxon>Viridiplantae</taxon>
        <taxon>Chlorophyta</taxon>
        <taxon>Chloropicophyceae</taxon>
        <taxon>Chloropicales</taxon>
        <taxon>Chloropicaceae</taxon>
        <taxon>Chloropicon</taxon>
    </lineage>
</organism>
<dbReference type="Gene3D" id="3.30.740.10">
    <property type="entry name" value="Protein Inhibitor Of Neuronal Nitric Oxide Synthase"/>
    <property type="match status" value="1"/>
</dbReference>
<evidence type="ECO:0000256" key="4">
    <source>
        <dbReference type="ARBA" id="ARBA00022448"/>
    </source>
</evidence>
<keyword evidence="6" id="KW-0493">Microtubule</keyword>
<dbReference type="GO" id="GO:0045505">
    <property type="term" value="F:dynein intermediate chain binding"/>
    <property type="evidence" value="ECO:0007669"/>
    <property type="project" value="TreeGrafter"/>
</dbReference>
<evidence type="ECO:0000313" key="13">
    <source>
        <dbReference type="Proteomes" id="UP001472866"/>
    </source>
</evidence>
<name>A0A7S3FRE5_9CHLO</name>
<evidence type="ECO:0000256" key="6">
    <source>
        <dbReference type="ARBA" id="ARBA00022701"/>
    </source>
</evidence>
<dbReference type="GO" id="GO:0005634">
    <property type="term" value="C:nucleus"/>
    <property type="evidence" value="ECO:0007669"/>
    <property type="project" value="UniProtKB-SubCell"/>
</dbReference>
<dbReference type="GO" id="GO:0007017">
    <property type="term" value="P:microtubule-based process"/>
    <property type="evidence" value="ECO:0007669"/>
    <property type="project" value="InterPro"/>
</dbReference>
<evidence type="ECO:0000256" key="5">
    <source>
        <dbReference type="ARBA" id="ARBA00022490"/>
    </source>
</evidence>
<keyword evidence="7" id="KW-0509">mRNA transport</keyword>
<dbReference type="EMBL" id="HBHZ01008359">
    <property type="protein sequence ID" value="CAE0193371.1"/>
    <property type="molecule type" value="Transcribed_RNA"/>
</dbReference>
<dbReference type="GO" id="GO:0015031">
    <property type="term" value="P:protein transport"/>
    <property type="evidence" value="ECO:0007669"/>
    <property type="project" value="UniProtKB-KW"/>
</dbReference>
<dbReference type="AlphaFoldDB" id="A0A7S3FRE5"/>
<evidence type="ECO:0000256" key="2">
    <source>
        <dbReference type="ARBA" id="ARBA00004245"/>
    </source>
</evidence>
<accession>A0A7S3FRE5</accession>
<evidence type="ECO:0000313" key="12">
    <source>
        <dbReference type="EMBL" id="WZN67277.1"/>
    </source>
</evidence>
<keyword evidence="13" id="KW-1185">Reference proteome</keyword>
<dbReference type="SUPFAM" id="SSF54648">
    <property type="entry name" value="DLC"/>
    <property type="match status" value="1"/>
</dbReference>
<evidence type="ECO:0000256" key="7">
    <source>
        <dbReference type="ARBA" id="ARBA00022816"/>
    </source>
</evidence>
<evidence type="ECO:0000313" key="11">
    <source>
        <dbReference type="EMBL" id="CAE0193371.1"/>
    </source>
</evidence>
<dbReference type="GO" id="GO:0005868">
    <property type="term" value="C:cytoplasmic dynein complex"/>
    <property type="evidence" value="ECO:0007669"/>
    <property type="project" value="TreeGrafter"/>
</dbReference>
<dbReference type="EMBL" id="CP151519">
    <property type="protein sequence ID" value="WZN67277.1"/>
    <property type="molecule type" value="Genomic_DNA"/>
</dbReference>
<gene>
    <name evidence="11" type="ORF">CROS1456_LOCUS6461</name>
    <name evidence="12" type="ORF">HKI87_19g88500</name>
</gene>
<dbReference type="PANTHER" id="PTHR11886">
    <property type="entry name" value="DYNEIN LIGHT CHAIN"/>
    <property type="match status" value="1"/>
</dbReference>
<evidence type="ECO:0000256" key="10">
    <source>
        <dbReference type="ARBA" id="ARBA00023242"/>
    </source>
</evidence>
<reference evidence="11" key="1">
    <citation type="submission" date="2021-01" db="EMBL/GenBank/DDBJ databases">
        <authorList>
            <person name="Corre E."/>
            <person name="Pelletier E."/>
            <person name="Niang G."/>
            <person name="Scheremetjew M."/>
            <person name="Finn R."/>
            <person name="Kale V."/>
            <person name="Holt S."/>
            <person name="Cochrane G."/>
            <person name="Meng A."/>
            <person name="Brown T."/>
            <person name="Cohen L."/>
        </authorList>
    </citation>
    <scope>NUCLEOTIDE SEQUENCE</scope>
    <source>
        <strain evidence="11">RCC1871</strain>
    </source>
</reference>
<keyword evidence="4" id="KW-0813">Transport</keyword>
<dbReference type="GO" id="GO:0005874">
    <property type="term" value="C:microtubule"/>
    <property type="evidence" value="ECO:0007669"/>
    <property type="project" value="UniProtKB-KW"/>
</dbReference>
<comment type="subcellular location">
    <subcellularLocation>
        <location evidence="2">Cytoplasm</location>
        <location evidence="2">Cytoskeleton</location>
    </subcellularLocation>
    <subcellularLocation>
        <location evidence="1">Nucleus</location>
    </subcellularLocation>
</comment>
<keyword evidence="8" id="KW-0653">Protein transport</keyword>
<protein>
    <recommendedName>
        <fullName evidence="3">Dynein light chain 1, cytoplasmic</fullName>
    </recommendedName>
</protein>
<dbReference type="SMART" id="SM01375">
    <property type="entry name" value="Dynein_light"/>
    <property type="match status" value="1"/>
</dbReference>
<sequence>MHTKLTRKRATILAKGSWLDELLRAKGYYLQNAAARKALFPKTQQQQQQLALPSPPPPCSSILADVTNRVNDELATPPSSRVETSLGSSMSPLRATVLRADMSTDAVALAVQVATDAILLAGAEDHRGIAKTLKEEFDRELMPAWQCVVGQRFGSFVTHASGTFVYFTVGDLAILLFRTIPAGAAARGGD</sequence>
<keyword evidence="10" id="KW-0539">Nucleus</keyword>
<evidence type="ECO:0000256" key="3">
    <source>
        <dbReference type="ARBA" id="ARBA00015062"/>
    </source>
</evidence>
<dbReference type="InterPro" id="IPR001372">
    <property type="entry name" value="Dynein_light_chain_typ-1/2"/>
</dbReference>
<keyword evidence="9" id="KW-0206">Cytoskeleton</keyword>
<dbReference type="GO" id="GO:0051028">
    <property type="term" value="P:mRNA transport"/>
    <property type="evidence" value="ECO:0007669"/>
    <property type="project" value="UniProtKB-KW"/>
</dbReference>
<evidence type="ECO:0000256" key="8">
    <source>
        <dbReference type="ARBA" id="ARBA00022927"/>
    </source>
</evidence>
<evidence type="ECO:0000256" key="1">
    <source>
        <dbReference type="ARBA" id="ARBA00004123"/>
    </source>
</evidence>
<dbReference type="FunFam" id="3.30.740.10:FF:000005">
    <property type="entry name" value="Dynein light chain"/>
    <property type="match status" value="1"/>
</dbReference>
<proteinExistence type="predicted"/>
<dbReference type="Proteomes" id="UP001472866">
    <property type="component" value="Chromosome 19"/>
</dbReference>
<reference evidence="12 13" key="2">
    <citation type="submission" date="2024-03" db="EMBL/GenBank/DDBJ databases">
        <title>Complete genome sequence of the green alga Chloropicon roscoffensis RCC1871.</title>
        <authorList>
            <person name="Lemieux C."/>
            <person name="Pombert J.-F."/>
            <person name="Otis C."/>
            <person name="Turmel M."/>
        </authorList>
    </citation>
    <scope>NUCLEOTIDE SEQUENCE [LARGE SCALE GENOMIC DNA]</scope>
    <source>
        <strain evidence="12 13">RCC1871</strain>
    </source>
</reference>
<keyword evidence="5" id="KW-0963">Cytoplasm</keyword>
<evidence type="ECO:0000256" key="9">
    <source>
        <dbReference type="ARBA" id="ARBA00023212"/>
    </source>
</evidence>
<dbReference type="Pfam" id="PF01221">
    <property type="entry name" value="Dynein_light"/>
    <property type="match status" value="1"/>
</dbReference>
<dbReference type="PANTHER" id="PTHR11886:SF35">
    <property type="entry name" value="DYNEIN LIGHT CHAIN"/>
    <property type="match status" value="1"/>
</dbReference>
<dbReference type="InterPro" id="IPR037177">
    <property type="entry name" value="DLC_sf"/>
</dbReference>